<sequence length="100" mass="11715">MQPMTFPCNSGVKHNFNSVYAIMTLEVALKDELLNSCYVVIRLSQTMFPSVNYRLTFEWKNEVHEETRTVGSVLAKRERLQVQTKRRQKHFNTLWACTSS</sequence>
<reference evidence="1" key="1">
    <citation type="submission" date="2015-04" db="EMBL/GenBank/DDBJ databases">
        <title>The genome sequence of the plant pathogenic Rhizarian Plasmodiophora brassicae reveals insights in its biotrophic life cycle and the origin of chitin synthesis.</title>
        <authorList>
            <person name="Schwelm A."/>
            <person name="Fogelqvist J."/>
            <person name="Knaust A."/>
            <person name="Julke S."/>
            <person name="Lilja T."/>
            <person name="Dhandapani V."/>
            <person name="Bonilla-Rosso G."/>
            <person name="Karlsson M."/>
            <person name="Shevchenko A."/>
            <person name="Choi S.R."/>
            <person name="Kim H.G."/>
            <person name="Park J.Y."/>
            <person name="Lim Y.P."/>
            <person name="Ludwig-Muller J."/>
            <person name="Dixelius C."/>
        </authorList>
    </citation>
    <scope>NUCLEOTIDE SEQUENCE</scope>
    <source>
        <tissue evidence="1">Potato root galls</tissue>
    </source>
</reference>
<evidence type="ECO:0000313" key="1">
    <source>
        <dbReference type="EMBL" id="CRZ12202.1"/>
    </source>
</evidence>
<proteinExistence type="predicted"/>
<name>A0A0H5RF75_9EUKA</name>
<dbReference type="EMBL" id="HACM01011760">
    <property type="protein sequence ID" value="CRZ12202.1"/>
    <property type="molecule type" value="Transcribed_RNA"/>
</dbReference>
<protein>
    <submittedName>
        <fullName evidence="1">Uncharacterized protein</fullName>
    </submittedName>
</protein>
<dbReference type="AlphaFoldDB" id="A0A0H5RF75"/>
<accession>A0A0H5RF75</accession>
<organism evidence="1">
    <name type="scientific">Spongospora subterranea</name>
    <dbReference type="NCBI Taxonomy" id="70186"/>
    <lineage>
        <taxon>Eukaryota</taxon>
        <taxon>Sar</taxon>
        <taxon>Rhizaria</taxon>
        <taxon>Endomyxa</taxon>
        <taxon>Phytomyxea</taxon>
        <taxon>Plasmodiophorida</taxon>
        <taxon>Plasmodiophoridae</taxon>
        <taxon>Spongospora</taxon>
    </lineage>
</organism>